<proteinExistence type="predicted"/>
<dbReference type="Pfam" id="PF13242">
    <property type="entry name" value="Hydrolase_like"/>
    <property type="match status" value="1"/>
</dbReference>
<evidence type="ECO:0000313" key="2">
    <source>
        <dbReference type="Proteomes" id="UP000309450"/>
    </source>
</evidence>
<comment type="caution">
    <text evidence="1">The sequence shown here is derived from an EMBL/GenBank/DDBJ whole genome shotgun (WGS) entry which is preliminary data.</text>
</comment>
<organism evidence="1 2">
    <name type="scientific">Aliigemmobacter aestuarii</name>
    <dbReference type="NCBI Taxonomy" id="1445661"/>
    <lineage>
        <taxon>Bacteria</taxon>
        <taxon>Pseudomonadati</taxon>
        <taxon>Pseudomonadota</taxon>
        <taxon>Alphaproteobacteria</taxon>
        <taxon>Rhodobacterales</taxon>
        <taxon>Paracoccaceae</taxon>
        <taxon>Aliigemmobacter</taxon>
    </lineage>
</organism>
<dbReference type="InterPro" id="IPR006357">
    <property type="entry name" value="HAD-SF_hydro_IIA"/>
</dbReference>
<dbReference type="EMBL" id="SSND01000001">
    <property type="protein sequence ID" value="THD84951.1"/>
    <property type="molecule type" value="Genomic_DNA"/>
</dbReference>
<dbReference type="Gene3D" id="3.40.50.1000">
    <property type="entry name" value="HAD superfamily/HAD-like"/>
    <property type="match status" value="2"/>
</dbReference>
<sequence length="296" mass="31608">MTQIIASLASIQGRYRAVLCDLWGCLHNGVAAFPEAVAALRGFRATGGKVILLTNAPRPKPPVVAQLDRLGVPRDAWDEVVTSGDAAQYALLTGAVGRRVYHLGPEKDLTFFTEFADDLQAIRASEPPIDRVPLDQAEGIVCTGLFDDLTETPDDYRATLLFAKTKGLKMLCANPDIMVDLGEKRIFCAGALAQAYEEMGGEALYFGKPHPPIYDLARRRLAAMAGVLPDDEILCIGDGIGTDIRGGQGEGLDTLFVTGGLAAGLFGPDAPPDAQLLEAWLAEQGQNPTFTAPSLR</sequence>
<dbReference type="CDD" id="cd07525">
    <property type="entry name" value="HAD_like"/>
    <property type="match status" value="1"/>
</dbReference>
<name>A0A4S3MTW0_9RHOB</name>
<dbReference type="NCBIfam" id="TIGR01459">
    <property type="entry name" value="HAD-SF-IIA-hyp4"/>
    <property type="match status" value="1"/>
</dbReference>
<gene>
    <name evidence="1" type="ORF">E7811_04300</name>
</gene>
<dbReference type="InterPro" id="IPR023214">
    <property type="entry name" value="HAD_sf"/>
</dbReference>
<dbReference type="InterPro" id="IPR006356">
    <property type="entry name" value="HAD-SF_hydro_IIA_hyp3"/>
</dbReference>
<evidence type="ECO:0000313" key="1">
    <source>
        <dbReference type="EMBL" id="THD84951.1"/>
    </source>
</evidence>
<dbReference type="AlphaFoldDB" id="A0A4S3MTW0"/>
<dbReference type="GO" id="GO:0016791">
    <property type="term" value="F:phosphatase activity"/>
    <property type="evidence" value="ECO:0007669"/>
    <property type="project" value="TreeGrafter"/>
</dbReference>
<protein>
    <submittedName>
        <fullName evidence="1">TIGR01459 family HAD-type hydrolase</fullName>
    </submittedName>
</protein>
<keyword evidence="1" id="KW-0378">Hydrolase</keyword>
<dbReference type="InterPro" id="IPR036412">
    <property type="entry name" value="HAD-like_sf"/>
</dbReference>
<dbReference type="GO" id="GO:0005737">
    <property type="term" value="C:cytoplasm"/>
    <property type="evidence" value="ECO:0007669"/>
    <property type="project" value="TreeGrafter"/>
</dbReference>
<dbReference type="PANTHER" id="PTHR19288:SF90">
    <property type="entry name" value="OS08G0542600 PROTEIN"/>
    <property type="match status" value="1"/>
</dbReference>
<dbReference type="RefSeq" id="WP_136393329.1">
    <property type="nucleotide sequence ID" value="NZ_SSND01000001.1"/>
</dbReference>
<accession>A0A4S3MTW0</accession>
<dbReference type="Pfam" id="PF13344">
    <property type="entry name" value="Hydrolase_6"/>
    <property type="match status" value="1"/>
</dbReference>
<dbReference type="NCBIfam" id="TIGR01460">
    <property type="entry name" value="HAD-SF-IIA"/>
    <property type="match status" value="1"/>
</dbReference>
<dbReference type="OrthoDB" id="9791073at2"/>
<dbReference type="Proteomes" id="UP000309450">
    <property type="component" value="Unassembled WGS sequence"/>
</dbReference>
<keyword evidence="2" id="KW-1185">Reference proteome</keyword>
<reference evidence="1 2" key="1">
    <citation type="submission" date="2019-04" db="EMBL/GenBank/DDBJ databases">
        <title>Draft genome sequence of Gemmobacter aestuarii sp. nov.</title>
        <authorList>
            <person name="Hameed A."/>
            <person name="Lin S.-Y."/>
            <person name="Shahina M."/>
            <person name="Lai W.-A."/>
            <person name="Young C.-C."/>
        </authorList>
    </citation>
    <scope>NUCLEOTIDE SEQUENCE [LARGE SCALE GENOMIC DNA]</scope>
    <source>
        <strain evidence="1 2">CC-PW-75</strain>
    </source>
</reference>
<dbReference type="SUPFAM" id="SSF56784">
    <property type="entry name" value="HAD-like"/>
    <property type="match status" value="1"/>
</dbReference>
<dbReference type="PANTHER" id="PTHR19288">
    <property type="entry name" value="4-NITROPHENYLPHOSPHATASE-RELATED"/>
    <property type="match status" value="1"/>
</dbReference>